<dbReference type="PROSITE" id="PS51318">
    <property type="entry name" value="TAT"/>
    <property type="match status" value="1"/>
</dbReference>
<protein>
    <submittedName>
        <fullName evidence="2">Tripartite tricarboxylate transporter substrate binding protein</fullName>
    </submittedName>
</protein>
<dbReference type="Proteomes" id="UP000484255">
    <property type="component" value="Unassembled WGS sequence"/>
</dbReference>
<dbReference type="CDD" id="cd07012">
    <property type="entry name" value="PBP2_Bug_TTT"/>
    <property type="match status" value="1"/>
</dbReference>
<keyword evidence="3" id="KW-1185">Reference proteome</keyword>
<dbReference type="PIRSF" id="PIRSF017082">
    <property type="entry name" value="YflP"/>
    <property type="match status" value="1"/>
</dbReference>
<proteinExistence type="inferred from homology"/>
<organism evidence="2 3">
    <name type="scientific">Ideonella livida</name>
    <dbReference type="NCBI Taxonomy" id="2707176"/>
    <lineage>
        <taxon>Bacteria</taxon>
        <taxon>Pseudomonadati</taxon>
        <taxon>Pseudomonadota</taxon>
        <taxon>Betaproteobacteria</taxon>
        <taxon>Burkholderiales</taxon>
        <taxon>Sphaerotilaceae</taxon>
        <taxon>Ideonella</taxon>
    </lineage>
</organism>
<dbReference type="PANTHER" id="PTHR42928:SF5">
    <property type="entry name" value="BLR1237 PROTEIN"/>
    <property type="match status" value="1"/>
</dbReference>
<dbReference type="InterPro" id="IPR042100">
    <property type="entry name" value="Bug_dom1"/>
</dbReference>
<dbReference type="AlphaFoldDB" id="A0A7C9PKW1"/>
<dbReference type="Pfam" id="PF03401">
    <property type="entry name" value="TctC"/>
    <property type="match status" value="1"/>
</dbReference>
<dbReference type="Gene3D" id="3.40.190.10">
    <property type="entry name" value="Periplasmic binding protein-like II"/>
    <property type="match status" value="1"/>
</dbReference>
<dbReference type="InterPro" id="IPR006311">
    <property type="entry name" value="TAT_signal"/>
</dbReference>
<evidence type="ECO:0000313" key="3">
    <source>
        <dbReference type="Proteomes" id="UP000484255"/>
    </source>
</evidence>
<dbReference type="SUPFAM" id="SSF53850">
    <property type="entry name" value="Periplasmic binding protein-like II"/>
    <property type="match status" value="1"/>
</dbReference>
<dbReference type="InterPro" id="IPR005064">
    <property type="entry name" value="BUG"/>
</dbReference>
<reference evidence="2 3" key="1">
    <citation type="submission" date="2020-02" db="EMBL/GenBank/DDBJ databases">
        <title>Ideonella bacterium strain TBM-1.</title>
        <authorList>
            <person name="Chen W.-M."/>
        </authorList>
    </citation>
    <scope>NUCLEOTIDE SEQUENCE [LARGE SCALE GENOMIC DNA]</scope>
    <source>
        <strain evidence="2 3">TBM-1</strain>
    </source>
</reference>
<evidence type="ECO:0000256" key="1">
    <source>
        <dbReference type="ARBA" id="ARBA00006987"/>
    </source>
</evidence>
<accession>A0A7C9PKW1</accession>
<comment type="caution">
    <text evidence="2">The sequence shown here is derived from an EMBL/GenBank/DDBJ whole genome shotgun (WGS) entry which is preliminary data.</text>
</comment>
<sequence length="349" mass="36406">MHPTRLTLPVPGPQSGALASSGRRRWLRHSLALLGAAALAASGLLPAPALAQTPVQDGTLRLIVPFPAGGITDAAARALAERLGPALGQTVVVENRPGAGSRLGVQAVMQAAPDGRTLLFTNTSYSILPIVEPASRLHPLTDLQPLGMTGRYGLFVAVQPQLPVKTLGELVQHLRQHPGRVSYGSAGHGSGTHFAVAQLESLTGTELNHVPYKSTAAALNDVAGGQVDLTLDAGAHVLARSGKVRVLATTAPRRSPLMPEVPTVAEAGLPGFTQSSWVGLFAPAATPAPVLARLRQALQRCQADPAMAPRLEALGLVPEPGDTATLQQALKDDSALYRRIAREGRLQFD</sequence>
<evidence type="ECO:0000313" key="2">
    <source>
        <dbReference type="EMBL" id="NDY93892.1"/>
    </source>
</evidence>
<dbReference type="PANTHER" id="PTHR42928">
    <property type="entry name" value="TRICARBOXYLATE-BINDING PROTEIN"/>
    <property type="match status" value="1"/>
</dbReference>
<dbReference type="EMBL" id="JAAGOH010000052">
    <property type="protein sequence ID" value="NDY93892.1"/>
    <property type="molecule type" value="Genomic_DNA"/>
</dbReference>
<comment type="similarity">
    <text evidence="1">Belongs to the UPF0065 (bug) family.</text>
</comment>
<dbReference type="Gene3D" id="3.40.190.150">
    <property type="entry name" value="Bordetella uptake gene, domain 1"/>
    <property type="match status" value="1"/>
</dbReference>
<dbReference type="RefSeq" id="WP_163459918.1">
    <property type="nucleotide sequence ID" value="NZ_JAAGOH010000052.1"/>
</dbReference>
<gene>
    <name evidence="2" type="ORF">G3A44_22115</name>
</gene>
<name>A0A7C9PKW1_9BURK</name>